<keyword evidence="3" id="KW-1185">Reference proteome</keyword>
<dbReference type="Proteomes" id="UP000770717">
    <property type="component" value="Unassembled WGS sequence"/>
</dbReference>
<evidence type="ECO:0000259" key="1">
    <source>
        <dbReference type="PROSITE" id="PS50304"/>
    </source>
</evidence>
<feature type="domain" description="Tudor" evidence="1">
    <location>
        <begin position="975"/>
        <end position="1033"/>
    </location>
</feature>
<dbReference type="AlphaFoldDB" id="A0A8J6EA77"/>
<feature type="domain" description="Tudor" evidence="1">
    <location>
        <begin position="294"/>
        <end position="352"/>
    </location>
</feature>
<dbReference type="PANTHER" id="PTHR22948">
    <property type="entry name" value="TUDOR DOMAIN CONTAINING PROTEIN"/>
    <property type="match status" value="1"/>
</dbReference>
<evidence type="ECO:0000313" key="2">
    <source>
        <dbReference type="EMBL" id="KAG9466107.1"/>
    </source>
</evidence>
<dbReference type="EMBL" id="WNTK01002363">
    <property type="protein sequence ID" value="KAG9466107.1"/>
    <property type="molecule type" value="Genomic_DNA"/>
</dbReference>
<dbReference type="PROSITE" id="PS50304">
    <property type="entry name" value="TUDOR"/>
    <property type="match status" value="5"/>
</dbReference>
<gene>
    <name evidence="2" type="ORF">GDO78_017214</name>
</gene>
<dbReference type="SMART" id="SM00333">
    <property type="entry name" value="TUDOR"/>
    <property type="match status" value="5"/>
</dbReference>
<dbReference type="InterPro" id="IPR050621">
    <property type="entry name" value="Tudor_domain_containing"/>
</dbReference>
<dbReference type="OrthoDB" id="9995375at2759"/>
<evidence type="ECO:0000313" key="3">
    <source>
        <dbReference type="Proteomes" id="UP000770717"/>
    </source>
</evidence>
<dbReference type="InterPro" id="IPR002999">
    <property type="entry name" value="Tudor"/>
</dbReference>
<feature type="non-terminal residue" evidence="2">
    <location>
        <position position="1103"/>
    </location>
</feature>
<name>A0A8J6EA77_ELECQ</name>
<comment type="caution">
    <text evidence="2">The sequence shown here is derived from an EMBL/GenBank/DDBJ whole genome shotgun (WGS) entry which is preliminary data.</text>
</comment>
<dbReference type="Pfam" id="PF00567">
    <property type="entry name" value="TUDOR"/>
    <property type="match status" value="5"/>
</dbReference>
<protein>
    <recommendedName>
        <fullName evidence="1">Tudor domain-containing protein</fullName>
    </recommendedName>
</protein>
<dbReference type="InterPro" id="IPR035437">
    <property type="entry name" value="SNase_OB-fold_sf"/>
</dbReference>
<dbReference type="Gene3D" id="2.40.50.90">
    <property type="match status" value="4"/>
</dbReference>
<feature type="domain" description="Tudor" evidence="1">
    <location>
        <begin position="57"/>
        <end position="115"/>
    </location>
</feature>
<feature type="domain" description="Tudor" evidence="1">
    <location>
        <begin position="524"/>
        <end position="582"/>
    </location>
</feature>
<feature type="domain" description="Tudor" evidence="1">
    <location>
        <begin position="770"/>
        <end position="829"/>
    </location>
</feature>
<proteinExistence type="predicted"/>
<organism evidence="2 3">
    <name type="scientific">Eleutherodactylus coqui</name>
    <name type="common">Puerto Rican coqui</name>
    <dbReference type="NCBI Taxonomy" id="57060"/>
    <lineage>
        <taxon>Eukaryota</taxon>
        <taxon>Metazoa</taxon>
        <taxon>Chordata</taxon>
        <taxon>Craniata</taxon>
        <taxon>Vertebrata</taxon>
        <taxon>Euteleostomi</taxon>
        <taxon>Amphibia</taxon>
        <taxon>Batrachia</taxon>
        <taxon>Anura</taxon>
        <taxon>Neobatrachia</taxon>
        <taxon>Hyloidea</taxon>
        <taxon>Eleutherodactylidae</taxon>
        <taxon>Eleutherodactylinae</taxon>
        <taxon>Eleutherodactylus</taxon>
        <taxon>Eleutherodactylus</taxon>
    </lineage>
</organism>
<dbReference type="PANTHER" id="PTHR22948:SF7">
    <property type="entry name" value="TUDOR DOMAIN-CONTAINING PROTEIN 15"/>
    <property type="match status" value="1"/>
</dbReference>
<dbReference type="Gene3D" id="2.30.30.140">
    <property type="match status" value="5"/>
</dbReference>
<reference evidence="2" key="1">
    <citation type="thesis" date="2020" institute="ProQuest LLC" country="789 East Eisenhower Parkway, Ann Arbor, MI, USA">
        <title>Comparative Genomics and Chromosome Evolution.</title>
        <authorList>
            <person name="Mudd A.B."/>
        </authorList>
    </citation>
    <scope>NUCLEOTIDE SEQUENCE</scope>
    <source>
        <strain evidence="2">HN-11 Male</strain>
        <tissue evidence="2">Kidney and liver</tissue>
    </source>
</reference>
<dbReference type="SUPFAM" id="SSF63748">
    <property type="entry name" value="Tudor/PWWP/MBT"/>
    <property type="match status" value="5"/>
</dbReference>
<sequence>MSLTGKCNLQMDLKIINISCQPGDVIIKFQGKYISDSEFDYHILQNEMQLTAKNNVDINIGEFCLVQDKPYGMWHRGKILDNVNQKFEVALIDQGNVIKVPSSQIASAVGELFTLPPKVVNGIISNLLPLNEKWTSRAINYFSSLVGQQLHGNVKTFLPNQVILLEIPKVVSYAIELSLAKYVDSESFRLLVEIIHKFPANSHCKQMPDLLQQKDICTDVTLVIPDCLPRFQKILDHLRPEFSVNTMEKIKISAAISPDRFYCHVLSWETELSKLTASMCSHYETTVTGASSTLGNFGVLCAAKRKDGLWYRGVIQKLMSYNDVNVWFFDIGSSETVPSSNVQRLQPEFLALPMMAIPCALSWGNDHIKSFQNVQLTLFKEALMGHVVIGHIKDYCSEERLYYLSLYAKEFEFSTDCHLANKQVPFFSPHIFTDFAKPVIDEEYQKLSLPEIATSTEVEYIETVSYKSMKMDLESVHIAYVEYAVNPSHFWIRTDKCQKEYTEMTAKIAETYNNCEHMEMVLQDPKPGQLCCARYALDGHYYRAMVTEMPSPQISVYFIDFGNTETIPFYDAKVLLSQFTILPALAMCCSLAYTYPVDDVWSMTSNDFFKTTVNGKALLCHVLGKQKSTYVVEMRLSDSTESSDIATLLVQAGFAELWKVDGQSLDYNTKNSEILGKTKKNIRTRRLLSREAQVSLSALKRKPMEQNSSYCILEICYKPYIFKPGASMYVKCSHVTSPASFWCQMSESASKLSTLMDEMQNFYSCCNSSYQHGQVACAAKSFSTGKYYRAALVKYVSAHEADVIFIDYGNMEKVLISELCEIKPQFLKLEGQAFHCCLSQVFSPPYAHCEWSTNACEDFKSLQLTVDVMKCTVVALYSSGSEGLRNAVNLETPFGNANKILTRKGHLILGKNVPSRHLHTFCYSSFDLEVGSKEDICVTYIYNTGKFYCHLAKNEKIFEKLMTEVGKIGDQVKPVQKPNELCIVRYLEDGNLYRALPYPVNSSLFLAFFVDFGNSQMVRKSEMLSIPEDAVDILFQPMQAIPCYLAGMKESLFPVEAKTWLEKQCVGELLSATVMAKDDEGQLELELSNGNTSINEEVKKLFG</sequence>
<accession>A0A8J6EA77</accession>